<evidence type="ECO:0000313" key="1">
    <source>
        <dbReference type="EMBL" id="KAJ8647874.1"/>
    </source>
</evidence>
<dbReference type="Proteomes" id="UP001234297">
    <property type="component" value="Chromosome 1"/>
</dbReference>
<name>A0ACC2MQ44_PERAE</name>
<protein>
    <submittedName>
        <fullName evidence="1">Uncharacterized protein</fullName>
    </submittedName>
</protein>
<accession>A0ACC2MQ44</accession>
<proteinExistence type="predicted"/>
<comment type="caution">
    <text evidence="1">The sequence shown here is derived from an EMBL/GenBank/DDBJ whole genome shotgun (WGS) entry which is preliminary data.</text>
</comment>
<gene>
    <name evidence="1" type="ORF">MRB53_000897</name>
</gene>
<evidence type="ECO:0000313" key="2">
    <source>
        <dbReference type="Proteomes" id="UP001234297"/>
    </source>
</evidence>
<dbReference type="EMBL" id="CM056809">
    <property type="protein sequence ID" value="KAJ8647874.1"/>
    <property type="molecule type" value="Genomic_DNA"/>
</dbReference>
<keyword evidence="2" id="KW-1185">Reference proteome</keyword>
<reference evidence="1 2" key="1">
    <citation type="journal article" date="2022" name="Hortic Res">
        <title>A haplotype resolved chromosomal level avocado genome allows analysis of novel avocado genes.</title>
        <authorList>
            <person name="Nath O."/>
            <person name="Fletcher S.J."/>
            <person name="Hayward A."/>
            <person name="Shaw L.M."/>
            <person name="Masouleh A.K."/>
            <person name="Furtado A."/>
            <person name="Henry R.J."/>
            <person name="Mitter N."/>
        </authorList>
    </citation>
    <scope>NUCLEOTIDE SEQUENCE [LARGE SCALE GENOMIC DNA]</scope>
    <source>
        <strain evidence="2">cv. Hass</strain>
    </source>
</reference>
<organism evidence="1 2">
    <name type="scientific">Persea americana</name>
    <name type="common">Avocado</name>
    <dbReference type="NCBI Taxonomy" id="3435"/>
    <lineage>
        <taxon>Eukaryota</taxon>
        <taxon>Viridiplantae</taxon>
        <taxon>Streptophyta</taxon>
        <taxon>Embryophyta</taxon>
        <taxon>Tracheophyta</taxon>
        <taxon>Spermatophyta</taxon>
        <taxon>Magnoliopsida</taxon>
        <taxon>Magnoliidae</taxon>
        <taxon>Laurales</taxon>
        <taxon>Lauraceae</taxon>
        <taxon>Persea</taxon>
    </lineage>
</organism>
<sequence length="85" mass="9636">MARKSATSNVEKRAGSGSEEIAEGPKRSEFLWMALLVVLLHSSGPVHPVHFERFPDPLMAEQVGKRGFPKDFFGIFFFYFPNLCF</sequence>